<dbReference type="GO" id="GO:0005737">
    <property type="term" value="C:cytoplasm"/>
    <property type="evidence" value="ECO:0007669"/>
    <property type="project" value="UniProtKB-SubCell"/>
</dbReference>
<dbReference type="InterPro" id="IPR029001">
    <property type="entry name" value="ITPase-like_fam"/>
</dbReference>
<gene>
    <name evidence="4" type="ORF">KL86DPRO_11769</name>
</gene>
<keyword evidence="3" id="KW-0546">Nucleotide metabolism</keyword>
<feature type="site" description="Important for substrate specificity" evidence="3">
    <location>
        <position position="86"/>
    </location>
</feature>
<organism evidence="4">
    <name type="scientific">uncultured delta proteobacterium</name>
    <dbReference type="NCBI Taxonomy" id="34034"/>
    <lineage>
        <taxon>Bacteria</taxon>
        <taxon>Deltaproteobacteria</taxon>
        <taxon>environmental samples</taxon>
    </lineage>
</organism>
<dbReference type="InterPro" id="IPR003697">
    <property type="entry name" value="Maf-like"/>
</dbReference>
<accession>A0A212JM23</accession>
<dbReference type="Gene3D" id="3.90.950.10">
    <property type="match status" value="1"/>
</dbReference>
<keyword evidence="2 3" id="KW-0378">Hydrolase</keyword>
<dbReference type="HAMAP" id="MF_00528">
    <property type="entry name" value="Maf"/>
    <property type="match status" value="1"/>
</dbReference>
<dbReference type="GO" id="GO:0036221">
    <property type="term" value="F:UTP diphosphatase activity"/>
    <property type="evidence" value="ECO:0007669"/>
    <property type="project" value="RHEA"/>
</dbReference>
<comment type="catalytic activity">
    <reaction evidence="3">
        <text>dTTP + H2O = dTMP + diphosphate + H(+)</text>
        <dbReference type="Rhea" id="RHEA:28534"/>
        <dbReference type="ChEBI" id="CHEBI:15377"/>
        <dbReference type="ChEBI" id="CHEBI:15378"/>
        <dbReference type="ChEBI" id="CHEBI:33019"/>
        <dbReference type="ChEBI" id="CHEBI:37568"/>
        <dbReference type="ChEBI" id="CHEBI:63528"/>
        <dbReference type="EC" id="3.6.1.9"/>
    </reaction>
</comment>
<feature type="site" description="Important for substrate specificity" evidence="3">
    <location>
        <position position="24"/>
    </location>
</feature>
<dbReference type="AlphaFoldDB" id="A0A212JM23"/>
<dbReference type="GO" id="GO:0036218">
    <property type="term" value="F:dTTP diphosphatase activity"/>
    <property type="evidence" value="ECO:0007669"/>
    <property type="project" value="RHEA"/>
</dbReference>
<dbReference type="GO" id="GO:0009117">
    <property type="term" value="P:nucleotide metabolic process"/>
    <property type="evidence" value="ECO:0007669"/>
    <property type="project" value="UniProtKB-KW"/>
</dbReference>
<comment type="function">
    <text evidence="3">Nucleoside triphosphate pyrophosphatase that hydrolyzes dTTP and UTP. May have a dual role in cell division arrest and in preventing the incorporation of modified nucleotides into cellular nucleic acids.</text>
</comment>
<dbReference type="CDD" id="cd00555">
    <property type="entry name" value="Maf"/>
    <property type="match status" value="1"/>
</dbReference>
<evidence type="ECO:0000256" key="3">
    <source>
        <dbReference type="HAMAP-Rule" id="MF_00528"/>
    </source>
</evidence>
<dbReference type="SUPFAM" id="SSF52972">
    <property type="entry name" value="ITPase-like"/>
    <property type="match status" value="1"/>
</dbReference>
<dbReference type="PANTHER" id="PTHR43213:SF5">
    <property type="entry name" value="BIFUNCTIONAL DTTP_UTP PYROPHOSPHATASE_METHYLTRANSFERASE PROTEIN-RELATED"/>
    <property type="match status" value="1"/>
</dbReference>
<dbReference type="Pfam" id="PF02545">
    <property type="entry name" value="Maf"/>
    <property type="match status" value="1"/>
</dbReference>
<proteinExistence type="inferred from homology"/>
<comment type="caution">
    <text evidence="3">Lacks conserved residue(s) required for the propagation of feature annotation.</text>
</comment>
<comment type="similarity">
    <text evidence="3">Belongs to the Maf family. YhdE subfamily.</text>
</comment>
<feature type="site" description="Important for substrate specificity" evidence="3">
    <location>
        <position position="169"/>
    </location>
</feature>
<comment type="catalytic activity">
    <reaction evidence="3">
        <text>UTP + H2O = UMP + diphosphate + H(+)</text>
        <dbReference type="Rhea" id="RHEA:29395"/>
        <dbReference type="ChEBI" id="CHEBI:15377"/>
        <dbReference type="ChEBI" id="CHEBI:15378"/>
        <dbReference type="ChEBI" id="CHEBI:33019"/>
        <dbReference type="ChEBI" id="CHEBI:46398"/>
        <dbReference type="ChEBI" id="CHEBI:57865"/>
        <dbReference type="EC" id="3.6.1.9"/>
    </reaction>
</comment>
<reference evidence="4" key="1">
    <citation type="submission" date="2016-04" db="EMBL/GenBank/DDBJ databases">
        <authorList>
            <person name="Evans L.H."/>
            <person name="Alamgir A."/>
            <person name="Owens N."/>
            <person name="Weber N.D."/>
            <person name="Virtaneva K."/>
            <person name="Barbian K."/>
            <person name="Babar A."/>
            <person name="Rosenke K."/>
        </authorList>
    </citation>
    <scope>NUCLEOTIDE SEQUENCE</scope>
    <source>
        <strain evidence="4">86</strain>
    </source>
</reference>
<protein>
    <recommendedName>
        <fullName evidence="3">dTTP/UTP pyrophosphatase</fullName>
        <shortName evidence="3">dTTPase/UTPase</shortName>
        <ecNumber evidence="3">3.6.1.9</ecNumber>
    </recommendedName>
    <alternativeName>
        <fullName evidence="3">Nucleoside triphosphate pyrophosphatase</fullName>
    </alternativeName>
    <alternativeName>
        <fullName evidence="3">Nucleotide pyrophosphatase</fullName>
        <shortName evidence="3">Nucleotide PPase</shortName>
    </alternativeName>
</protein>
<dbReference type="PIRSF" id="PIRSF006305">
    <property type="entry name" value="Maf"/>
    <property type="match status" value="1"/>
</dbReference>
<name>A0A212JM23_9DELT</name>
<dbReference type="NCBIfam" id="TIGR00172">
    <property type="entry name" value="maf"/>
    <property type="match status" value="1"/>
</dbReference>
<sequence length="209" mass="22115">MTSSQPSTLFRLSRPLVLASNSPRRKEFLRAMGIECRIVSPPDEAEPAPLEREVPEKYAARAAKAKADAVYDLLGEKDTAVLGADTVVFRDGRMLGKPEDPAAALEFLQALAGGTHHVRTACHLRLGKDQGISFHGEAKVSMGTWPENVLKAYAMSGEGLDKAGAYAVQGLGAFLVESVSGSWSAVVGLPAAETIAVLMENGLIEAVPS</sequence>
<keyword evidence="3" id="KW-0963">Cytoplasm</keyword>
<dbReference type="EC" id="3.6.1.9" evidence="3"/>
<evidence type="ECO:0000313" key="4">
    <source>
        <dbReference type="EMBL" id="SBW00355.1"/>
    </source>
</evidence>
<evidence type="ECO:0000256" key="2">
    <source>
        <dbReference type="ARBA" id="ARBA00022801"/>
    </source>
</evidence>
<evidence type="ECO:0000256" key="1">
    <source>
        <dbReference type="ARBA" id="ARBA00001968"/>
    </source>
</evidence>
<dbReference type="EMBL" id="FLUQ01000001">
    <property type="protein sequence ID" value="SBW00355.1"/>
    <property type="molecule type" value="Genomic_DNA"/>
</dbReference>
<comment type="subcellular location">
    <subcellularLocation>
        <location evidence="3">Cytoplasm</location>
    </subcellularLocation>
</comment>
<dbReference type="PANTHER" id="PTHR43213">
    <property type="entry name" value="BIFUNCTIONAL DTTP/UTP PYROPHOSPHATASE/METHYLTRANSFERASE PROTEIN-RELATED"/>
    <property type="match status" value="1"/>
</dbReference>
<feature type="active site" description="Proton acceptor" evidence="3">
    <location>
        <position position="85"/>
    </location>
</feature>
<comment type="cofactor">
    <cofactor evidence="1 3">
        <name>a divalent metal cation</name>
        <dbReference type="ChEBI" id="CHEBI:60240"/>
    </cofactor>
</comment>